<name>A0A8X6MZY8_NEPPI</name>
<feature type="compositionally biased region" description="Basic and acidic residues" evidence="1">
    <location>
        <begin position="1"/>
        <end position="18"/>
    </location>
</feature>
<accession>A0A8X6MZY8</accession>
<comment type="caution">
    <text evidence="2">The sequence shown here is derived from an EMBL/GenBank/DDBJ whole genome shotgun (WGS) entry which is preliminary data.</text>
</comment>
<feature type="compositionally biased region" description="Basic residues" evidence="1">
    <location>
        <begin position="25"/>
        <end position="34"/>
    </location>
</feature>
<dbReference type="OrthoDB" id="10418646at2759"/>
<evidence type="ECO:0000313" key="2">
    <source>
        <dbReference type="EMBL" id="GFS87148.1"/>
    </source>
</evidence>
<evidence type="ECO:0000313" key="3">
    <source>
        <dbReference type="Proteomes" id="UP000887013"/>
    </source>
</evidence>
<reference evidence="2" key="1">
    <citation type="submission" date="2020-08" db="EMBL/GenBank/DDBJ databases">
        <title>Multicomponent nature underlies the extraordinary mechanical properties of spider dragline silk.</title>
        <authorList>
            <person name="Kono N."/>
            <person name="Nakamura H."/>
            <person name="Mori M."/>
            <person name="Yoshida Y."/>
            <person name="Ohtoshi R."/>
            <person name="Malay A.D."/>
            <person name="Moran D.A.P."/>
            <person name="Tomita M."/>
            <person name="Numata K."/>
            <person name="Arakawa K."/>
        </authorList>
    </citation>
    <scope>NUCLEOTIDE SEQUENCE</scope>
</reference>
<sequence>MVMERAKTDRLADPHKYSSPEPKAQKKQQRRTHRQGSGFCREKLRNKPALSFFLYRVCEAIKDSLPYLRYPNTYCTEKHQVWKRRPKLNAIEIVGSGTIPVGNRVGLLWLNLDTDISLITCLVIFRLRSVWKGFIVS</sequence>
<evidence type="ECO:0000256" key="1">
    <source>
        <dbReference type="SAM" id="MobiDB-lite"/>
    </source>
</evidence>
<gene>
    <name evidence="2" type="ORF">NPIL_582591</name>
</gene>
<dbReference type="Proteomes" id="UP000887013">
    <property type="component" value="Unassembled WGS sequence"/>
</dbReference>
<protein>
    <submittedName>
        <fullName evidence="2">Uncharacterized protein</fullName>
    </submittedName>
</protein>
<dbReference type="AlphaFoldDB" id="A0A8X6MZY8"/>
<keyword evidence="3" id="KW-1185">Reference proteome</keyword>
<proteinExistence type="predicted"/>
<organism evidence="2 3">
    <name type="scientific">Nephila pilipes</name>
    <name type="common">Giant wood spider</name>
    <name type="synonym">Nephila maculata</name>
    <dbReference type="NCBI Taxonomy" id="299642"/>
    <lineage>
        <taxon>Eukaryota</taxon>
        <taxon>Metazoa</taxon>
        <taxon>Ecdysozoa</taxon>
        <taxon>Arthropoda</taxon>
        <taxon>Chelicerata</taxon>
        <taxon>Arachnida</taxon>
        <taxon>Araneae</taxon>
        <taxon>Araneomorphae</taxon>
        <taxon>Entelegynae</taxon>
        <taxon>Araneoidea</taxon>
        <taxon>Nephilidae</taxon>
        <taxon>Nephila</taxon>
    </lineage>
</organism>
<dbReference type="EMBL" id="BMAW01004130">
    <property type="protein sequence ID" value="GFS87148.1"/>
    <property type="molecule type" value="Genomic_DNA"/>
</dbReference>
<feature type="region of interest" description="Disordered" evidence="1">
    <location>
        <begin position="1"/>
        <end position="38"/>
    </location>
</feature>